<dbReference type="Proteomes" id="UP000886814">
    <property type="component" value="Unassembled WGS sequence"/>
</dbReference>
<evidence type="ECO:0000256" key="8">
    <source>
        <dbReference type="ARBA" id="ARBA00022490"/>
    </source>
</evidence>
<comment type="similarity">
    <text evidence="5 12">Belongs to the purine/pyrimidine phosphoribosyltransferase family.</text>
</comment>
<dbReference type="FunFam" id="3.40.50.2020:FF:000004">
    <property type="entry name" value="Adenine phosphoribosyltransferase"/>
    <property type="match status" value="1"/>
</dbReference>
<dbReference type="PANTHER" id="PTHR32315:SF3">
    <property type="entry name" value="ADENINE PHOSPHORIBOSYLTRANSFERASE"/>
    <property type="match status" value="1"/>
</dbReference>
<comment type="catalytic activity">
    <reaction evidence="1 12">
        <text>AMP + diphosphate = 5-phospho-alpha-D-ribose 1-diphosphate + adenine</text>
        <dbReference type="Rhea" id="RHEA:16609"/>
        <dbReference type="ChEBI" id="CHEBI:16708"/>
        <dbReference type="ChEBI" id="CHEBI:33019"/>
        <dbReference type="ChEBI" id="CHEBI:58017"/>
        <dbReference type="ChEBI" id="CHEBI:456215"/>
        <dbReference type="EC" id="2.4.2.7"/>
    </reaction>
</comment>
<accession>A0A9D1PFY9</accession>
<dbReference type="NCBIfam" id="NF002636">
    <property type="entry name" value="PRK02304.1-5"/>
    <property type="match status" value="1"/>
</dbReference>
<dbReference type="InterPro" id="IPR029057">
    <property type="entry name" value="PRTase-like"/>
</dbReference>
<evidence type="ECO:0000256" key="4">
    <source>
        <dbReference type="ARBA" id="ARBA00004659"/>
    </source>
</evidence>
<keyword evidence="9 12" id="KW-0328">Glycosyltransferase</keyword>
<evidence type="ECO:0000313" key="14">
    <source>
        <dbReference type="EMBL" id="HIV39879.1"/>
    </source>
</evidence>
<organism evidence="14 15">
    <name type="scientific">Candidatus Blautia stercorigallinarum</name>
    <dbReference type="NCBI Taxonomy" id="2838501"/>
    <lineage>
        <taxon>Bacteria</taxon>
        <taxon>Bacillati</taxon>
        <taxon>Bacillota</taxon>
        <taxon>Clostridia</taxon>
        <taxon>Lachnospirales</taxon>
        <taxon>Lachnospiraceae</taxon>
        <taxon>Blautia</taxon>
    </lineage>
</organism>
<keyword evidence="11 12" id="KW-0660">Purine salvage</keyword>
<dbReference type="GO" id="GO:0002055">
    <property type="term" value="F:adenine binding"/>
    <property type="evidence" value="ECO:0007669"/>
    <property type="project" value="TreeGrafter"/>
</dbReference>
<dbReference type="GO" id="GO:0044209">
    <property type="term" value="P:AMP salvage"/>
    <property type="evidence" value="ECO:0007669"/>
    <property type="project" value="UniProtKB-UniRule"/>
</dbReference>
<comment type="subunit">
    <text evidence="6 12">Homodimer.</text>
</comment>
<dbReference type="SUPFAM" id="SSF53271">
    <property type="entry name" value="PRTase-like"/>
    <property type="match status" value="1"/>
</dbReference>
<evidence type="ECO:0000256" key="11">
    <source>
        <dbReference type="ARBA" id="ARBA00022726"/>
    </source>
</evidence>
<evidence type="ECO:0000256" key="3">
    <source>
        <dbReference type="ARBA" id="ARBA00004496"/>
    </source>
</evidence>
<evidence type="ECO:0000259" key="13">
    <source>
        <dbReference type="Pfam" id="PF00156"/>
    </source>
</evidence>
<evidence type="ECO:0000256" key="2">
    <source>
        <dbReference type="ARBA" id="ARBA00003968"/>
    </source>
</evidence>
<evidence type="ECO:0000256" key="9">
    <source>
        <dbReference type="ARBA" id="ARBA00022676"/>
    </source>
</evidence>
<comment type="pathway">
    <text evidence="4 12">Purine metabolism; AMP biosynthesis via salvage pathway; AMP from adenine: step 1/1.</text>
</comment>
<dbReference type="EC" id="2.4.2.7" evidence="7 12"/>
<dbReference type="GO" id="GO:0016208">
    <property type="term" value="F:AMP binding"/>
    <property type="evidence" value="ECO:0007669"/>
    <property type="project" value="TreeGrafter"/>
</dbReference>
<dbReference type="GO" id="GO:0006166">
    <property type="term" value="P:purine ribonucleoside salvage"/>
    <property type="evidence" value="ECO:0007669"/>
    <property type="project" value="UniProtKB-UniRule"/>
</dbReference>
<dbReference type="AlphaFoldDB" id="A0A9D1PFY9"/>
<dbReference type="NCBIfam" id="NF002633">
    <property type="entry name" value="PRK02304.1-2"/>
    <property type="match status" value="1"/>
</dbReference>
<dbReference type="InterPro" id="IPR050054">
    <property type="entry name" value="UPRTase/APRTase"/>
</dbReference>
<gene>
    <name evidence="12" type="primary">apt</name>
    <name evidence="14" type="ORF">H9747_12955</name>
</gene>
<proteinExistence type="inferred from homology"/>
<name>A0A9D1PFY9_9FIRM</name>
<reference evidence="14" key="1">
    <citation type="journal article" date="2021" name="PeerJ">
        <title>Extensive microbial diversity within the chicken gut microbiome revealed by metagenomics and culture.</title>
        <authorList>
            <person name="Gilroy R."/>
            <person name="Ravi A."/>
            <person name="Getino M."/>
            <person name="Pursley I."/>
            <person name="Horton D.L."/>
            <person name="Alikhan N.F."/>
            <person name="Baker D."/>
            <person name="Gharbi K."/>
            <person name="Hall N."/>
            <person name="Watson M."/>
            <person name="Adriaenssens E.M."/>
            <person name="Foster-Nyarko E."/>
            <person name="Jarju S."/>
            <person name="Secka A."/>
            <person name="Antonio M."/>
            <person name="Oren A."/>
            <person name="Chaudhuri R.R."/>
            <person name="La Ragione R."/>
            <person name="Hildebrand F."/>
            <person name="Pallen M.J."/>
        </authorList>
    </citation>
    <scope>NUCLEOTIDE SEQUENCE</scope>
    <source>
        <strain evidence="14">CHK195-9823</strain>
    </source>
</reference>
<sequence>MGSCEKKNIEDYIISIPDFPEKGIIFRDVTSVLQDEEGFKLAVDSLQKLLEGVDVDVIAAAESRGFIFGAPIAYNLHKPLVLIRKKGKLPRETIEQSYDLEYGSAVLEMHKDSVKPGQKVVIIDDLIATGGTVEAAAKMIEKLGGKVVKMIFLMELAGLKGRDRLAGYDVASVIRYEGK</sequence>
<dbReference type="PANTHER" id="PTHR32315">
    <property type="entry name" value="ADENINE PHOSPHORIBOSYLTRANSFERASE"/>
    <property type="match status" value="1"/>
</dbReference>
<comment type="subcellular location">
    <subcellularLocation>
        <location evidence="3 12">Cytoplasm</location>
    </subcellularLocation>
</comment>
<evidence type="ECO:0000256" key="12">
    <source>
        <dbReference type="HAMAP-Rule" id="MF_00004"/>
    </source>
</evidence>
<comment type="caution">
    <text evidence="14">The sequence shown here is derived from an EMBL/GenBank/DDBJ whole genome shotgun (WGS) entry which is preliminary data.</text>
</comment>
<evidence type="ECO:0000256" key="6">
    <source>
        <dbReference type="ARBA" id="ARBA00011738"/>
    </source>
</evidence>
<reference evidence="14" key="2">
    <citation type="submission" date="2021-04" db="EMBL/GenBank/DDBJ databases">
        <authorList>
            <person name="Gilroy R."/>
        </authorList>
    </citation>
    <scope>NUCLEOTIDE SEQUENCE</scope>
    <source>
        <strain evidence="14">CHK195-9823</strain>
    </source>
</reference>
<dbReference type="Pfam" id="PF00156">
    <property type="entry name" value="Pribosyltran"/>
    <property type="match status" value="1"/>
</dbReference>
<dbReference type="InterPro" id="IPR005764">
    <property type="entry name" value="Ade_phspho_trans"/>
</dbReference>
<evidence type="ECO:0000313" key="15">
    <source>
        <dbReference type="Proteomes" id="UP000886814"/>
    </source>
</evidence>
<feature type="domain" description="Phosphoribosyltransferase" evidence="13">
    <location>
        <begin position="53"/>
        <end position="157"/>
    </location>
</feature>
<keyword evidence="10 12" id="KW-0808">Transferase</keyword>
<evidence type="ECO:0000256" key="7">
    <source>
        <dbReference type="ARBA" id="ARBA00011893"/>
    </source>
</evidence>
<dbReference type="EMBL" id="DXIQ01000091">
    <property type="protein sequence ID" value="HIV39879.1"/>
    <property type="molecule type" value="Genomic_DNA"/>
</dbReference>
<evidence type="ECO:0000256" key="5">
    <source>
        <dbReference type="ARBA" id="ARBA00008391"/>
    </source>
</evidence>
<dbReference type="HAMAP" id="MF_00004">
    <property type="entry name" value="Aden_phosphoribosyltr"/>
    <property type="match status" value="1"/>
</dbReference>
<keyword evidence="8 12" id="KW-0963">Cytoplasm</keyword>
<dbReference type="CDD" id="cd06223">
    <property type="entry name" value="PRTases_typeI"/>
    <property type="match status" value="1"/>
</dbReference>
<dbReference type="GO" id="GO:0003999">
    <property type="term" value="F:adenine phosphoribosyltransferase activity"/>
    <property type="evidence" value="ECO:0007669"/>
    <property type="project" value="UniProtKB-UniRule"/>
</dbReference>
<dbReference type="GO" id="GO:0005737">
    <property type="term" value="C:cytoplasm"/>
    <property type="evidence" value="ECO:0007669"/>
    <property type="project" value="UniProtKB-SubCell"/>
</dbReference>
<dbReference type="Gene3D" id="3.40.50.2020">
    <property type="match status" value="1"/>
</dbReference>
<evidence type="ECO:0000256" key="1">
    <source>
        <dbReference type="ARBA" id="ARBA00000868"/>
    </source>
</evidence>
<dbReference type="InterPro" id="IPR000836">
    <property type="entry name" value="PRTase_dom"/>
</dbReference>
<dbReference type="NCBIfam" id="NF002634">
    <property type="entry name" value="PRK02304.1-3"/>
    <property type="match status" value="1"/>
</dbReference>
<dbReference type="GO" id="GO:0006168">
    <property type="term" value="P:adenine salvage"/>
    <property type="evidence" value="ECO:0007669"/>
    <property type="project" value="InterPro"/>
</dbReference>
<dbReference type="NCBIfam" id="TIGR01090">
    <property type="entry name" value="apt"/>
    <property type="match status" value="1"/>
</dbReference>
<protein>
    <recommendedName>
        <fullName evidence="7 12">Adenine phosphoribosyltransferase</fullName>
        <shortName evidence="12">APRT</shortName>
        <ecNumber evidence="7 12">2.4.2.7</ecNumber>
    </recommendedName>
</protein>
<evidence type="ECO:0000256" key="10">
    <source>
        <dbReference type="ARBA" id="ARBA00022679"/>
    </source>
</evidence>
<comment type="function">
    <text evidence="2 12">Catalyzes a salvage reaction resulting in the formation of AMP, that is energically less costly than de novo synthesis.</text>
</comment>